<keyword evidence="2" id="KW-0812">Transmembrane</keyword>
<feature type="transmembrane region" description="Helical" evidence="2">
    <location>
        <begin position="623"/>
        <end position="646"/>
    </location>
</feature>
<gene>
    <name evidence="3" type="ORF">HYH03_015904</name>
</gene>
<name>A0A836BQS0_9CHLO</name>
<feature type="transmembrane region" description="Helical" evidence="2">
    <location>
        <begin position="675"/>
        <end position="701"/>
    </location>
</feature>
<sequence length="872" mass="94909">MDWESGVAGKNCTLAKKAAFKPPPTCPPPRRNVSRAEASKLGPRFAPILYQHPLENSFLTDPPKFFVQGRKYAGAQWSPINITEETFQSNPYGNNTAGILEYLCNSDFSMTRLATPIYNTTDGKVTFNVSSGATIAEKAVIDPVVDGKLTGKVYYTVFRPHVIGTGDIIPYAYVFTYNFYYPWNGCSNQLVATQVDGKRQGVEYYMCTDGVHEADLEHLKVWVCEDDLYDADPASVIRRAQYSQHGWLPDFDCAAGECSFEVDPKGQKRLVTYAGLFSHSNWPQPTPLFVYQKVKVDFILNMDGVYIGDRYAKGAVFYPDENNTLFLPFLSEMNNSQLTGEFAWASFPGVWGATLSGTSRTITCLGDNITKEVPCTTQNPAYYMLDLIVKPIGGDWTQINFTAKTQGNTVTGPLWDRTFTHNWEVERQAPLWSGVSAGGLNMAFDGLCPLTGPIVTSYETMGTFYHTSLKEFLGAITGLVLASSIICFAMVLPILMVRGKTKQEENLYTQLLDELLKPPPALAAKVADEKDPSAALGPASSTSPTPKQQEATTALLTYMRVSHKLILHAFNASVVQPYLLVVWICVGLACYICGVVLGALGIADVTTALNGVAPSSIWQTLDHAIIVVFAIFGLVSLMVIITALFIRPTASRLCRCCGPAVPTLNSMRMSWRAHAIMAGLLTIEMNVTMLLFAYGLIIWVARYGIQEVCSAAVEALFSTVGFAEDLCVDLSNIGLTKIGNDGKICGADLINVCSLWSDLHVDFLEYGAMLLLMAQAMFLVLASTSYVAMRAGAAITAAMAKIEEDERDSLAGASGASKSWISWAALRRRSRDTEPPAAVAARPKSAPVLAGGKVDTDAPALGPGAQPFMDRV</sequence>
<reference evidence="3" key="1">
    <citation type="journal article" date="2020" name="bioRxiv">
        <title>Comparative genomics of Chlamydomonas.</title>
        <authorList>
            <person name="Craig R.J."/>
            <person name="Hasan A.R."/>
            <person name="Ness R.W."/>
            <person name="Keightley P.D."/>
        </authorList>
    </citation>
    <scope>NUCLEOTIDE SEQUENCE</scope>
    <source>
        <strain evidence="3">CCAP 11/70</strain>
    </source>
</reference>
<evidence type="ECO:0000313" key="4">
    <source>
        <dbReference type="Proteomes" id="UP000612055"/>
    </source>
</evidence>
<dbReference type="PANTHER" id="PTHR48174:SF5">
    <property type="entry name" value="VACUOLAR PROTEIN SORTING-ASSOCIATED PROTEIN 62"/>
    <property type="match status" value="1"/>
</dbReference>
<dbReference type="AlphaFoldDB" id="A0A836BQS0"/>
<keyword evidence="2" id="KW-0472">Membrane</keyword>
<evidence type="ECO:0000256" key="2">
    <source>
        <dbReference type="SAM" id="Phobius"/>
    </source>
</evidence>
<feature type="transmembrane region" description="Helical" evidence="2">
    <location>
        <begin position="472"/>
        <end position="497"/>
    </location>
</feature>
<comment type="caution">
    <text evidence="3">The sequence shown here is derived from an EMBL/GenBank/DDBJ whole genome shotgun (WGS) entry which is preliminary data.</text>
</comment>
<evidence type="ECO:0000313" key="3">
    <source>
        <dbReference type="EMBL" id="KAG2485322.1"/>
    </source>
</evidence>
<organism evidence="3 4">
    <name type="scientific">Edaphochlamys debaryana</name>
    <dbReference type="NCBI Taxonomy" id="47281"/>
    <lineage>
        <taxon>Eukaryota</taxon>
        <taxon>Viridiplantae</taxon>
        <taxon>Chlorophyta</taxon>
        <taxon>core chlorophytes</taxon>
        <taxon>Chlorophyceae</taxon>
        <taxon>CS clade</taxon>
        <taxon>Chlamydomonadales</taxon>
        <taxon>Chlamydomonadales incertae sedis</taxon>
        <taxon>Edaphochlamys</taxon>
    </lineage>
</organism>
<feature type="transmembrane region" description="Helical" evidence="2">
    <location>
        <begin position="766"/>
        <end position="789"/>
    </location>
</feature>
<protein>
    <submittedName>
        <fullName evidence="3">Uncharacterized protein</fullName>
    </submittedName>
</protein>
<dbReference type="OrthoDB" id="512792at2759"/>
<accession>A0A836BQS0</accession>
<dbReference type="Proteomes" id="UP000612055">
    <property type="component" value="Unassembled WGS sequence"/>
</dbReference>
<dbReference type="PANTHER" id="PTHR48174">
    <property type="entry name" value="DUF946 FAMILY PROTEIN"/>
    <property type="match status" value="1"/>
</dbReference>
<feature type="transmembrane region" description="Helical" evidence="2">
    <location>
        <begin position="578"/>
        <end position="603"/>
    </location>
</feature>
<feature type="region of interest" description="Disordered" evidence="1">
    <location>
        <begin position="833"/>
        <end position="872"/>
    </location>
</feature>
<proteinExistence type="predicted"/>
<evidence type="ECO:0000256" key="1">
    <source>
        <dbReference type="SAM" id="MobiDB-lite"/>
    </source>
</evidence>
<dbReference type="EMBL" id="JAEHOE010000131">
    <property type="protein sequence ID" value="KAG2485322.1"/>
    <property type="molecule type" value="Genomic_DNA"/>
</dbReference>
<keyword evidence="4" id="KW-1185">Reference proteome</keyword>
<keyword evidence="2" id="KW-1133">Transmembrane helix</keyword>